<keyword evidence="3" id="KW-0325">Glycoprotein</keyword>
<dbReference type="GO" id="GO:0042420">
    <property type="term" value="P:dopamine catabolic process"/>
    <property type="evidence" value="ECO:0007669"/>
    <property type="project" value="TreeGrafter"/>
</dbReference>
<keyword evidence="5" id="KW-0503">Monooxygenase</keyword>
<dbReference type="PANTHER" id="PTHR10157:SF23">
    <property type="entry name" value="MOXD1 HOMOLOG 1"/>
    <property type="match status" value="1"/>
</dbReference>
<dbReference type="Proteomes" id="UP000198287">
    <property type="component" value="Unassembled WGS sequence"/>
</dbReference>
<keyword evidence="6" id="KW-1185">Reference proteome</keyword>
<dbReference type="PANTHER" id="PTHR10157">
    <property type="entry name" value="DOPAMINE BETA HYDROXYLASE RELATED"/>
    <property type="match status" value="1"/>
</dbReference>
<gene>
    <name evidence="5" type="ORF">Fcan01_11265</name>
</gene>
<evidence type="ECO:0000313" key="6">
    <source>
        <dbReference type="Proteomes" id="UP000198287"/>
    </source>
</evidence>
<dbReference type="InterPro" id="IPR045266">
    <property type="entry name" value="DOH_DOMON"/>
</dbReference>
<dbReference type="InterPro" id="IPR000323">
    <property type="entry name" value="Cu2_ascorb_mOase_N"/>
</dbReference>
<evidence type="ECO:0000256" key="1">
    <source>
        <dbReference type="ARBA" id="ARBA00010676"/>
    </source>
</evidence>
<name>A0A226EC43_FOLCA</name>
<dbReference type="InterPro" id="IPR008977">
    <property type="entry name" value="PHM/PNGase_F_dom_sf"/>
</dbReference>
<dbReference type="PROSITE" id="PS50836">
    <property type="entry name" value="DOMON"/>
    <property type="match status" value="1"/>
</dbReference>
<dbReference type="Pfam" id="PF03351">
    <property type="entry name" value="DOMON"/>
    <property type="match status" value="1"/>
</dbReference>
<dbReference type="InterPro" id="IPR036939">
    <property type="entry name" value="Cu2_ascorb_mOase_N_sf"/>
</dbReference>
<reference evidence="5 6" key="1">
    <citation type="submission" date="2015-12" db="EMBL/GenBank/DDBJ databases">
        <title>The genome of Folsomia candida.</title>
        <authorList>
            <person name="Faddeeva A."/>
            <person name="Derks M.F."/>
            <person name="Anvar Y."/>
            <person name="Smit S."/>
            <person name="Van Straalen N."/>
            <person name="Roelofs D."/>
        </authorList>
    </citation>
    <scope>NUCLEOTIDE SEQUENCE [LARGE SCALE GENOMIC DNA]</scope>
    <source>
        <strain evidence="5 6">VU population</strain>
        <tissue evidence="5">Whole body</tissue>
    </source>
</reference>
<keyword evidence="2" id="KW-1015">Disulfide bond</keyword>
<dbReference type="CDD" id="cd09631">
    <property type="entry name" value="DOMON_DOH"/>
    <property type="match status" value="1"/>
</dbReference>
<dbReference type="OrthoDB" id="19261at2759"/>
<dbReference type="SMART" id="SM00664">
    <property type="entry name" value="DoH"/>
    <property type="match status" value="1"/>
</dbReference>
<protein>
    <submittedName>
        <fullName evidence="5">DBH-like monooxygenase protein 1</fullName>
    </submittedName>
</protein>
<dbReference type="GO" id="GO:0006589">
    <property type="term" value="P:octopamine biosynthetic process"/>
    <property type="evidence" value="ECO:0007669"/>
    <property type="project" value="TreeGrafter"/>
</dbReference>
<dbReference type="SUPFAM" id="SSF49344">
    <property type="entry name" value="CBD9-like"/>
    <property type="match status" value="1"/>
</dbReference>
<dbReference type="GO" id="GO:0004500">
    <property type="term" value="F:dopamine beta-monooxygenase activity"/>
    <property type="evidence" value="ECO:0007669"/>
    <property type="project" value="InterPro"/>
</dbReference>
<dbReference type="InterPro" id="IPR014784">
    <property type="entry name" value="Cu2_ascorb_mOase-like_C"/>
</dbReference>
<dbReference type="InterPro" id="IPR000945">
    <property type="entry name" value="DBH-like"/>
</dbReference>
<evidence type="ECO:0000259" key="4">
    <source>
        <dbReference type="PROSITE" id="PS50836"/>
    </source>
</evidence>
<dbReference type="InterPro" id="IPR005018">
    <property type="entry name" value="DOMON_domain"/>
</dbReference>
<dbReference type="AlphaFoldDB" id="A0A226EC43"/>
<dbReference type="Gene3D" id="2.60.120.310">
    <property type="entry name" value="Copper type II, ascorbate-dependent monooxygenase, N-terminal domain"/>
    <property type="match status" value="1"/>
</dbReference>
<proteinExistence type="inferred from homology"/>
<dbReference type="SUPFAM" id="SSF49742">
    <property type="entry name" value="PHM/PNGase F"/>
    <property type="match status" value="2"/>
</dbReference>
<feature type="domain" description="DOMON" evidence="4">
    <location>
        <begin position="44"/>
        <end position="160"/>
    </location>
</feature>
<dbReference type="Pfam" id="PF03712">
    <property type="entry name" value="Cu2_monoox_C"/>
    <property type="match status" value="1"/>
</dbReference>
<dbReference type="FunFam" id="2.60.120.230:FF:000001">
    <property type="entry name" value="Monooxygenase, DBH-like 1"/>
    <property type="match status" value="1"/>
</dbReference>
<dbReference type="EMBL" id="LNIX01000005">
    <property type="protein sequence ID" value="OXA54999.1"/>
    <property type="molecule type" value="Genomic_DNA"/>
</dbReference>
<dbReference type="GO" id="GO:0005507">
    <property type="term" value="F:copper ion binding"/>
    <property type="evidence" value="ECO:0007669"/>
    <property type="project" value="InterPro"/>
</dbReference>
<dbReference type="InterPro" id="IPR028460">
    <property type="entry name" value="Tbh/DBH"/>
</dbReference>
<dbReference type="PRINTS" id="PR00767">
    <property type="entry name" value="DBMONOXGNASE"/>
</dbReference>
<dbReference type="Gene3D" id="2.60.120.230">
    <property type="match status" value="1"/>
</dbReference>
<dbReference type="Pfam" id="PF01082">
    <property type="entry name" value="Cu2_monooxygen"/>
    <property type="match status" value="1"/>
</dbReference>
<comment type="similarity">
    <text evidence="1">Belongs to the copper type II ascorbate-dependent monooxygenase family.</text>
</comment>
<accession>A0A226EC43</accession>
<dbReference type="GO" id="GO:0030667">
    <property type="term" value="C:secretory granule membrane"/>
    <property type="evidence" value="ECO:0007669"/>
    <property type="project" value="TreeGrafter"/>
</dbReference>
<sequence>MSKLENLYNMLAKIGTLFLILQICTGASIKQHIYANEEALDGEGRYLLRWNVVEDRVEFEVEAGTLGFVGFGISPSGTMTGADIFIAGVGADGSAYGQDFHATGETTPILDTQQDWRLLEAYEMAAQNKTILKFSRLLNTCDEQDFAIGNDTSRIIWALGATDTISYHGASNRGTKSLNLVHADTPELDVSTMQNFTIAVNITMPAIDTSYWCTFHKGPTLASKNHIVAFDTLLPSLESFQHTHHFVVYTCKAPGNQTDEEYFDRFTYANGVIGDHCFTTEELPIAQCQSVIYTWAKGGKMMIFPEQVGFPIGESPNAQYYMVEIHYDNPQLLEGVFFETALAMYYTPELRPIDAAILALGQYVDISLTVPPNQDAFKVVGHCSPECTREALEPEGITVFASMLHSHKSGRKMRTRHFRGNIELPWIDFDNQYDFDFQQNKILLETRQILPGDQMSVECTYSSIWRRGEPVIGGHSTYEEMCQNLLWYYPRGGLGCMSRYDVDTHLADFGVETYHTVQGASNLRYIIDTPTSIAGDYYDLVATKFNWTEDFLRAYQEERLNGDQQSHCGALRPTRYPTNFVEYVPVDECAIKK</sequence>
<dbReference type="OMA" id="RINMANC"/>
<evidence type="ECO:0000256" key="3">
    <source>
        <dbReference type="ARBA" id="ARBA00023180"/>
    </source>
</evidence>
<dbReference type="GO" id="GO:0042421">
    <property type="term" value="P:norepinephrine biosynthetic process"/>
    <property type="evidence" value="ECO:0007669"/>
    <property type="project" value="TreeGrafter"/>
</dbReference>
<evidence type="ECO:0000256" key="2">
    <source>
        <dbReference type="ARBA" id="ARBA00023157"/>
    </source>
</evidence>
<organism evidence="5 6">
    <name type="scientific">Folsomia candida</name>
    <name type="common">Springtail</name>
    <dbReference type="NCBI Taxonomy" id="158441"/>
    <lineage>
        <taxon>Eukaryota</taxon>
        <taxon>Metazoa</taxon>
        <taxon>Ecdysozoa</taxon>
        <taxon>Arthropoda</taxon>
        <taxon>Hexapoda</taxon>
        <taxon>Collembola</taxon>
        <taxon>Entomobryomorpha</taxon>
        <taxon>Isotomoidea</taxon>
        <taxon>Isotomidae</taxon>
        <taxon>Proisotominae</taxon>
        <taxon>Folsomia</taxon>
    </lineage>
</organism>
<keyword evidence="5" id="KW-0560">Oxidoreductase</keyword>
<comment type="caution">
    <text evidence="5">The sequence shown here is derived from an EMBL/GenBank/DDBJ whole genome shotgun (WGS) entry which is preliminary data.</text>
</comment>
<dbReference type="InterPro" id="IPR024548">
    <property type="entry name" value="Cu2_monoox_C"/>
</dbReference>
<evidence type="ECO:0000313" key="5">
    <source>
        <dbReference type="EMBL" id="OXA54999.1"/>
    </source>
</evidence>
<dbReference type="GO" id="GO:0005615">
    <property type="term" value="C:extracellular space"/>
    <property type="evidence" value="ECO:0007669"/>
    <property type="project" value="TreeGrafter"/>
</dbReference>